<proteinExistence type="predicted"/>
<evidence type="ECO:0000313" key="1">
    <source>
        <dbReference type="EMBL" id="CAI9296776.1"/>
    </source>
</evidence>
<sequence length="101" mass="11470">MVVRFHGYPGQLNFKKHKMRCSLTKLEVVILTPQEKMRMILCCSTQPIGQLVQYREEVVYLHCDGEDNVDDETESDSELISVENNSGFITASQSQSCSIDP</sequence>
<accession>A0AA35ZR72</accession>
<evidence type="ECO:0000313" key="2">
    <source>
        <dbReference type="Proteomes" id="UP001177003"/>
    </source>
</evidence>
<name>A0AA35ZR72_LACSI</name>
<organism evidence="1 2">
    <name type="scientific">Lactuca saligna</name>
    <name type="common">Willowleaf lettuce</name>
    <dbReference type="NCBI Taxonomy" id="75948"/>
    <lineage>
        <taxon>Eukaryota</taxon>
        <taxon>Viridiplantae</taxon>
        <taxon>Streptophyta</taxon>
        <taxon>Embryophyta</taxon>
        <taxon>Tracheophyta</taxon>
        <taxon>Spermatophyta</taxon>
        <taxon>Magnoliopsida</taxon>
        <taxon>eudicotyledons</taxon>
        <taxon>Gunneridae</taxon>
        <taxon>Pentapetalae</taxon>
        <taxon>asterids</taxon>
        <taxon>campanulids</taxon>
        <taxon>Asterales</taxon>
        <taxon>Asteraceae</taxon>
        <taxon>Cichorioideae</taxon>
        <taxon>Cichorieae</taxon>
        <taxon>Lactucinae</taxon>
        <taxon>Lactuca</taxon>
    </lineage>
</organism>
<protein>
    <submittedName>
        <fullName evidence="1">Uncharacterized protein</fullName>
    </submittedName>
</protein>
<dbReference type="AlphaFoldDB" id="A0AA35ZR72"/>
<gene>
    <name evidence="1" type="ORF">LSALG_LOCUS35628</name>
</gene>
<dbReference type="Proteomes" id="UP001177003">
    <property type="component" value="Chromosome 8"/>
</dbReference>
<dbReference type="EMBL" id="OX465084">
    <property type="protein sequence ID" value="CAI9296776.1"/>
    <property type="molecule type" value="Genomic_DNA"/>
</dbReference>
<keyword evidence="2" id="KW-1185">Reference proteome</keyword>
<reference evidence="1" key="1">
    <citation type="submission" date="2023-04" db="EMBL/GenBank/DDBJ databases">
        <authorList>
            <person name="Vijverberg K."/>
            <person name="Xiong W."/>
            <person name="Schranz E."/>
        </authorList>
    </citation>
    <scope>NUCLEOTIDE SEQUENCE</scope>
</reference>